<sequence length="259" mass="28331">MTRFCQESVKKGDNYRNLIGANDPKASPQDQLVKAELHKKSRDHRQGHKIETEFKTARDAKSVGISQSASHLTHLSDNPSVPFPRNAPSLRKFRGRIQVQSTHYFKQNDIGQRSSARIWAQDDRGLRGDLPWATPLMMYFGFLKCDADGVPVPSSVTLLKRLTTLIPNQISAFSLVLLNKAAPQVDQFTSCLVLLAPNCPSRGPTNSTIEADIGTPRTVGFPAVGTTFIENVSCPSSGVASGHALAFPWCPGIIIHRGS</sequence>
<accession>A0A0C9WC07</accession>
<name>A0A0C9WC07_9AGAM</name>
<protein>
    <submittedName>
        <fullName evidence="1">Uncharacterized protein</fullName>
    </submittedName>
</protein>
<dbReference type="EMBL" id="KN839863">
    <property type="protein sequence ID" value="KIJ61292.1"/>
    <property type="molecule type" value="Genomic_DNA"/>
</dbReference>
<evidence type="ECO:0000313" key="2">
    <source>
        <dbReference type="Proteomes" id="UP000053820"/>
    </source>
</evidence>
<dbReference type="Proteomes" id="UP000053820">
    <property type="component" value="Unassembled WGS sequence"/>
</dbReference>
<keyword evidence="2" id="KW-1185">Reference proteome</keyword>
<dbReference type="AlphaFoldDB" id="A0A0C9WC07"/>
<dbReference type="HOGENOM" id="CLU_1073867_0_0_1"/>
<evidence type="ECO:0000313" key="1">
    <source>
        <dbReference type="EMBL" id="KIJ61292.1"/>
    </source>
</evidence>
<organism evidence="1 2">
    <name type="scientific">Hydnomerulius pinastri MD-312</name>
    <dbReference type="NCBI Taxonomy" id="994086"/>
    <lineage>
        <taxon>Eukaryota</taxon>
        <taxon>Fungi</taxon>
        <taxon>Dikarya</taxon>
        <taxon>Basidiomycota</taxon>
        <taxon>Agaricomycotina</taxon>
        <taxon>Agaricomycetes</taxon>
        <taxon>Agaricomycetidae</taxon>
        <taxon>Boletales</taxon>
        <taxon>Boletales incertae sedis</taxon>
        <taxon>Leucogyrophana</taxon>
    </lineage>
</organism>
<proteinExistence type="predicted"/>
<reference evidence="1 2" key="1">
    <citation type="submission" date="2014-04" db="EMBL/GenBank/DDBJ databases">
        <title>Evolutionary Origins and Diversification of the Mycorrhizal Mutualists.</title>
        <authorList>
            <consortium name="DOE Joint Genome Institute"/>
            <consortium name="Mycorrhizal Genomics Consortium"/>
            <person name="Kohler A."/>
            <person name="Kuo A."/>
            <person name="Nagy L.G."/>
            <person name="Floudas D."/>
            <person name="Copeland A."/>
            <person name="Barry K.W."/>
            <person name="Cichocki N."/>
            <person name="Veneault-Fourrey C."/>
            <person name="LaButti K."/>
            <person name="Lindquist E.A."/>
            <person name="Lipzen A."/>
            <person name="Lundell T."/>
            <person name="Morin E."/>
            <person name="Murat C."/>
            <person name="Riley R."/>
            <person name="Ohm R."/>
            <person name="Sun H."/>
            <person name="Tunlid A."/>
            <person name="Henrissat B."/>
            <person name="Grigoriev I.V."/>
            <person name="Hibbett D.S."/>
            <person name="Martin F."/>
        </authorList>
    </citation>
    <scope>NUCLEOTIDE SEQUENCE [LARGE SCALE GENOMIC DNA]</scope>
    <source>
        <strain evidence="1 2">MD-312</strain>
    </source>
</reference>
<gene>
    <name evidence="1" type="ORF">HYDPIDRAFT_189599</name>
</gene>